<dbReference type="InterPro" id="IPR043782">
    <property type="entry name" value="DUF5724"/>
</dbReference>
<proteinExistence type="predicted"/>
<organism evidence="4 5">
    <name type="scientific">Bacillus kandeliae</name>
    <dbReference type="NCBI Taxonomy" id="3129297"/>
    <lineage>
        <taxon>Bacteria</taxon>
        <taxon>Bacillati</taxon>
        <taxon>Bacillota</taxon>
        <taxon>Bacilli</taxon>
        <taxon>Bacillales</taxon>
        <taxon>Bacillaceae</taxon>
        <taxon>Bacillus</taxon>
    </lineage>
</organism>
<reference evidence="4 5" key="1">
    <citation type="submission" date="2024-02" db="EMBL/GenBank/DDBJ databases">
        <title>Seven novel Bacillus-like species.</title>
        <authorList>
            <person name="Liu G."/>
        </authorList>
    </citation>
    <scope>NUCLEOTIDE SEQUENCE [LARGE SCALE GENOMIC DNA]</scope>
    <source>
        <strain evidence="4 5">FJAT-52991</strain>
    </source>
</reference>
<evidence type="ECO:0000259" key="2">
    <source>
        <dbReference type="Pfam" id="PF18991"/>
    </source>
</evidence>
<dbReference type="Pfam" id="PF13569">
    <property type="entry name" value="DUF4132"/>
    <property type="match status" value="1"/>
</dbReference>
<dbReference type="EMBL" id="CP147404">
    <property type="protein sequence ID" value="WXB92467.1"/>
    <property type="molecule type" value="Genomic_DNA"/>
</dbReference>
<dbReference type="RefSeq" id="WP_338750995.1">
    <property type="nucleotide sequence ID" value="NZ_CP147404.1"/>
</dbReference>
<dbReference type="InterPro" id="IPR056639">
    <property type="entry name" value="DUF7737"/>
</dbReference>
<evidence type="ECO:0000259" key="1">
    <source>
        <dbReference type="Pfam" id="PF13569"/>
    </source>
</evidence>
<evidence type="ECO:0000313" key="5">
    <source>
        <dbReference type="Proteomes" id="UP001387364"/>
    </source>
</evidence>
<protein>
    <submittedName>
        <fullName evidence="4">DUF4132 domain-containing protein</fullName>
    </submittedName>
</protein>
<accession>A0ABZ2N5A4</accession>
<evidence type="ECO:0000259" key="3">
    <source>
        <dbReference type="Pfam" id="PF24879"/>
    </source>
</evidence>
<sequence length="1658" mass="193975">MNETWLQQLEGKSFEIAEKIMKAEESAEKNHQIYDYDKISAIDSALKSEGTTQIEELWEKGLEKVIRAILDNDQQVEEFYCFLEQLKTISYQVGYYRRSYKTNQPVVDHNRAITNLLVALPHNNKVDVLDVLLNLKQFEHHYAGSVTWYLHKKTETKAVTTAYFIAKVTYELRQKNRAYEEAVEEILFGENQVATLQHSVIQAIVQSDNERMLESLGKLLLAAKRQEGLRQAILETVDQGTLSSLIYFIHLIQEHDLIRFSSVQRAISTWMGLGYEVEDKKIIEKVFTLALALFEGDMSYEECIESDDLILNYAALWSKATQSKELVIEEIEKLLNKKKHQQLSALYFLKTLQDNELAYPLVEPLMMQTDDLDVLTFALPFFMPFHAPHRYSNYHDVFYKGEVDEKYRFMLQFPEELYQRVHAIREMMPKNSHRVEEKPFPWIFTELTKEELWHTTLTIARVQQNREWVLDIIQHANEMTSDNRGNLLYCLSEKVESSVERQFLFETLKDRRLSNREEALKKMKKLSLNDDELQQIVQILSLKTGSLRQAVLKVLIAQKDAILEEIIPTLLESRKQDIRLGGLSLLSVMLKEERCTQKDIAMYTDKIAKPTTKETVLIEDLLKSDTHQLTKENGFGLYNPDYDTSKIPALPEVKPTHLKKTMDFDETLLMEKIQKLSDLIHENREYAYETSRWDGSKYQVLLGESRITPLYEYAEEAKKEDLLHYYPLADLWKSWMEEVELTWWDCQYINLYVYSDYYDSSSWTKTIQPEYFSLLEQLFDIEKAEKISRFYNELPYNSTINQLLLVMQTEFLFENAEDTFEAFYQACIEMLQKIDVETWHKKVVISSWGRLKPFYEHSLIRSYFRMLSQTERTDEDFAKKLAIHLELTRRQQVENKEKQPMVDVSIEEFCRAISLDLLTEDALFVKIFESHQSRFDLQDIFERPKREELQKNYPFIEDLYERMVVRLLEIELSRGDAETEVSGFISKNLLEVVGVETFVNLLVLMDGLKYVRGYIWGSEHTKREIFSELMKISKPNKNETVEDLKAALAPYKVSEKQLLDAMMYSPRWIPLVSEYLGWKGLLSTAWYFKAHTSDDSSSYEMDHITHYSNLSKEDFTDGVFDLDWLKESYKTIGKKRFEQIYESAKYASEGSNHRRSQLFADAVLGNMRLKPLLEEIEEKRNKDKVRCVGLIPLSKRIPEKDAWKRYQFLQKFLKESKQFGAQRRESEGLAVRVALANLARNAGIDDVTRFVWKMELFSLKEREVFMNPMKIEDADMWLEVDELGVAQLIVQKDGKTLKSIPARLKKKPKVVQLQEVRKEMREQQKRSKKSLEEAMERSTAFQFGELQALLQHPVISPLLKTLVVKVDQHFGYVQEDGLCTLTDGLLQIDPEKTAILAHPYHLYEAKQWRTFQQDLFEKKVQQPFKQVFRELYLVNADERQTTNSRRYAGHQVQPQKTVALLKNRQWIATYEEGLRKVNYDADIVATLYAMCDWFTPADIESPTLEYVYFYHRKTGQTLNLEDIPPVVFSEIMRDVDLVVSVAHVGGVDPEASHSTIETRAAIVEELMKLLKIDHVSVKEHHAIVRGKLGEYSIHLGSGVIHQIGGQMIPVIAVPSQHRGRIFLPFADEDPRTAEIMSKILLFSEDEKIKDPMILENIR</sequence>
<feature type="domain" description="DUF4132" evidence="1">
    <location>
        <begin position="1294"/>
        <end position="1466"/>
    </location>
</feature>
<dbReference type="InterPro" id="IPR025406">
    <property type="entry name" value="DUF4132"/>
</dbReference>
<gene>
    <name evidence="4" type="ORF">WDJ61_14705</name>
</gene>
<dbReference type="Proteomes" id="UP001387364">
    <property type="component" value="Chromosome"/>
</dbReference>
<dbReference type="Pfam" id="PF18991">
    <property type="entry name" value="DUF5724"/>
    <property type="match status" value="1"/>
</dbReference>
<evidence type="ECO:0000313" key="4">
    <source>
        <dbReference type="EMBL" id="WXB92467.1"/>
    </source>
</evidence>
<keyword evidence="5" id="KW-1185">Reference proteome</keyword>
<feature type="domain" description="DUF5724" evidence="2">
    <location>
        <begin position="17"/>
        <end position="1254"/>
    </location>
</feature>
<name>A0ABZ2N5A4_9BACI</name>
<dbReference type="Pfam" id="PF24879">
    <property type="entry name" value="DUF7737"/>
    <property type="match status" value="1"/>
</dbReference>
<feature type="domain" description="DUF7737" evidence="3">
    <location>
        <begin position="1556"/>
        <end position="1657"/>
    </location>
</feature>